<evidence type="ECO:0000256" key="1">
    <source>
        <dbReference type="SAM" id="MobiDB-lite"/>
    </source>
</evidence>
<accession>A0A484N165</accession>
<gene>
    <name evidence="3" type="ORF">CCAM_LOCUS36801</name>
</gene>
<feature type="region of interest" description="Disordered" evidence="1">
    <location>
        <begin position="40"/>
        <end position="60"/>
    </location>
</feature>
<evidence type="ECO:0000256" key="2">
    <source>
        <dbReference type="SAM" id="SignalP"/>
    </source>
</evidence>
<dbReference type="Proteomes" id="UP000595140">
    <property type="component" value="Unassembled WGS sequence"/>
</dbReference>
<feature type="compositionally biased region" description="Pro residues" evidence="1">
    <location>
        <begin position="46"/>
        <end position="60"/>
    </location>
</feature>
<dbReference type="AlphaFoldDB" id="A0A484N165"/>
<reference evidence="3 4" key="1">
    <citation type="submission" date="2018-04" db="EMBL/GenBank/DDBJ databases">
        <authorList>
            <person name="Vogel A."/>
        </authorList>
    </citation>
    <scope>NUCLEOTIDE SEQUENCE [LARGE SCALE GENOMIC DNA]</scope>
</reference>
<name>A0A484N165_9ASTE</name>
<keyword evidence="2" id="KW-0732">Signal</keyword>
<sequence>MATTKDFLLVSLVITLCLASTKTSSAASARRLMQNPRVPPLAATVPPLPQKPSFPNTMPPLPPFNLPNIIPIPTTLPPTPSFLTLPPLPTAAPNFPAISSPPPSK</sequence>
<proteinExistence type="predicted"/>
<evidence type="ECO:0000313" key="4">
    <source>
        <dbReference type="Proteomes" id="UP000595140"/>
    </source>
</evidence>
<protein>
    <submittedName>
        <fullName evidence="3">Uncharacterized protein</fullName>
    </submittedName>
</protein>
<organism evidence="3 4">
    <name type="scientific">Cuscuta campestris</name>
    <dbReference type="NCBI Taxonomy" id="132261"/>
    <lineage>
        <taxon>Eukaryota</taxon>
        <taxon>Viridiplantae</taxon>
        <taxon>Streptophyta</taxon>
        <taxon>Embryophyta</taxon>
        <taxon>Tracheophyta</taxon>
        <taxon>Spermatophyta</taxon>
        <taxon>Magnoliopsida</taxon>
        <taxon>eudicotyledons</taxon>
        <taxon>Gunneridae</taxon>
        <taxon>Pentapetalae</taxon>
        <taxon>asterids</taxon>
        <taxon>lamiids</taxon>
        <taxon>Solanales</taxon>
        <taxon>Convolvulaceae</taxon>
        <taxon>Cuscuteae</taxon>
        <taxon>Cuscuta</taxon>
        <taxon>Cuscuta subgen. Grammica</taxon>
        <taxon>Cuscuta sect. Cleistogrammica</taxon>
    </lineage>
</organism>
<evidence type="ECO:0000313" key="3">
    <source>
        <dbReference type="EMBL" id="VFQ95025.1"/>
    </source>
</evidence>
<keyword evidence="4" id="KW-1185">Reference proteome</keyword>
<dbReference type="EMBL" id="OOIL02005488">
    <property type="protein sequence ID" value="VFQ95025.1"/>
    <property type="molecule type" value="Genomic_DNA"/>
</dbReference>
<feature type="signal peptide" evidence="2">
    <location>
        <begin position="1"/>
        <end position="19"/>
    </location>
</feature>
<feature type="chain" id="PRO_5019783410" evidence="2">
    <location>
        <begin position="20"/>
        <end position="105"/>
    </location>
</feature>